<comment type="function">
    <text evidence="1">Possible endonuclease which induces a single-strand cut and initiates DNA replication.</text>
</comment>
<gene>
    <name evidence="9" type="ORF">J1836_018665</name>
    <name evidence="8" type="ORF">J1836_02400</name>
</gene>
<evidence type="ECO:0000313" key="10">
    <source>
        <dbReference type="Proteomes" id="UP000664466"/>
    </source>
</evidence>
<evidence type="ECO:0000256" key="4">
    <source>
        <dbReference type="ARBA" id="ARBA00022722"/>
    </source>
</evidence>
<evidence type="ECO:0000256" key="3">
    <source>
        <dbReference type="ARBA" id="ARBA00022705"/>
    </source>
</evidence>
<evidence type="ECO:0000256" key="2">
    <source>
        <dbReference type="ARBA" id="ARBA00009260"/>
    </source>
</evidence>
<keyword evidence="8" id="KW-0614">Plasmid</keyword>
<sequence length="563" mass="63721">MMHVAQTNPAYSSFNPAFVKDIEAEWQQHHAESANGENYLHQQQAIASRSPASDKDEDGLRFSAMLAASKCKQLAPEGTPLKRAFDYLKSRNIAPPIVSKQTIRHDGTTGEKAVTEGIRARLCSEKWWLRKLRNQQAQQQELQAIRLGFVNAGKQVYISNHSLSRALMRQERNREWLESCDLIDVDTGEVMPMMQAVDAGISNPNNRRNEMMLRISDGEKFFAAQGKIALFLTLTAPSKFHQFTRKAGYIKTDSMGVKHTIGGQIVQNPKYQEVIEWRRGRGKSATIENRINTPRLGHEWLSVSWARLRAALKHKAIQCDFMRVTEPHHDGATHWHCIAFVAESSVPAFTKLLWSKWLREDADEAGAKKYRVDIVRIDPKKGRAASYIAKYISKNIDGASVTEDFESGLDAAESSARVHAWRTTHVIRAFQFSRGFGQVGIWRELRRIKDGQDGIVELARVAADHSDYLAFLTIQSQKALQPLSTIRIDNPKPNLYGEITSRVIGLEYAPDSIEVITHTHTWEVVRRVEESESDDVDRFEFLAIAENSPLGVLENNCRYEVAA</sequence>
<reference evidence="8 10" key="1">
    <citation type="submission" date="2021-03" db="EMBL/GenBank/DDBJ databases">
        <title>Draft genome and methylome analysis of Thiotrix fructosivoruns ATCC 49748.</title>
        <authorList>
            <person name="Fomenkov A."/>
            <person name="Grabovich M.Y."/>
            <person name="Roberts R.J."/>
        </authorList>
    </citation>
    <scope>NUCLEOTIDE SEQUENCE [LARGE SCALE GENOMIC DNA]</scope>
    <source>
        <strain evidence="8 10">ATCC 49748</strain>
        <plasmid evidence="8">pTfr446</plasmid>
    </source>
</reference>
<dbReference type="GO" id="GO:0016787">
    <property type="term" value="F:hydrolase activity"/>
    <property type="evidence" value="ECO:0007669"/>
    <property type="project" value="UniProtKB-KW"/>
</dbReference>
<dbReference type="EMBL" id="CP072748">
    <property type="protein sequence ID" value="QTX10564.1"/>
    <property type="molecule type" value="Genomic_DNA"/>
</dbReference>
<dbReference type="Proteomes" id="UP000664466">
    <property type="component" value="Unassembled WGS sequence"/>
</dbReference>
<dbReference type="GO" id="GO:0006260">
    <property type="term" value="P:DNA replication"/>
    <property type="evidence" value="ECO:0007669"/>
    <property type="project" value="UniProtKB-KW"/>
</dbReference>
<keyword evidence="6" id="KW-0378">Hydrolase</keyword>
<dbReference type="RefSeq" id="WP_207249294.1">
    <property type="nucleotide sequence ID" value="NZ_JAFMPM010000005.1"/>
</dbReference>
<dbReference type="GO" id="GO:0004519">
    <property type="term" value="F:endonuclease activity"/>
    <property type="evidence" value="ECO:0007669"/>
    <property type="project" value="UniProtKB-KW"/>
</dbReference>
<evidence type="ECO:0000256" key="6">
    <source>
        <dbReference type="ARBA" id="ARBA00022801"/>
    </source>
</evidence>
<evidence type="ECO:0000313" key="8">
    <source>
        <dbReference type="EMBL" id="MBO0611780.1"/>
    </source>
</evidence>
<geneLocation type="plasmid" evidence="8">
    <name>pTfr446</name>
</geneLocation>
<evidence type="ECO:0000256" key="5">
    <source>
        <dbReference type="ARBA" id="ARBA00022759"/>
    </source>
</evidence>
<dbReference type="InterPro" id="IPR008766">
    <property type="entry name" value="Replication_gene_A-like"/>
</dbReference>
<organism evidence="9">
    <name type="scientific">Thiothrix fructosivorans</name>
    <dbReference type="NCBI Taxonomy" id="111770"/>
    <lineage>
        <taxon>Bacteria</taxon>
        <taxon>Pseudomonadati</taxon>
        <taxon>Pseudomonadota</taxon>
        <taxon>Gammaproteobacteria</taxon>
        <taxon>Thiotrichales</taxon>
        <taxon>Thiotrichaceae</taxon>
        <taxon>Thiothrix</taxon>
    </lineage>
</organism>
<proteinExistence type="inferred from homology"/>
<keyword evidence="4" id="KW-0540">Nuclease</keyword>
<keyword evidence="3" id="KW-0235">DNA replication</keyword>
<reference evidence="9" key="2">
    <citation type="submission" date="2021-04" db="EMBL/GenBank/DDBJ databases">
        <title>Complete Genome and methylome analysis of Thiothrix fructosivorans ATCC 49748.</title>
        <authorList>
            <person name="Fomenkov A."/>
            <person name="Sun L."/>
            <person name="Vincze T."/>
            <person name="Grabovich M.Y."/>
            <person name="Roberts R.J."/>
        </authorList>
    </citation>
    <scope>NUCLEOTIDE SEQUENCE</scope>
    <source>
        <strain evidence="9">ATCC 49748</strain>
    </source>
</reference>
<dbReference type="Pfam" id="PF05840">
    <property type="entry name" value="Phage_GPA"/>
    <property type="match status" value="1"/>
</dbReference>
<dbReference type="EMBL" id="JAFMPM010000005">
    <property type="protein sequence ID" value="MBO0611780.1"/>
    <property type="molecule type" value="Genomic_DNA"/>
</dbReference>
<keyword evidence="10" id="KW-1185">Reference proteome</keyword>
<evidence type="ECO:0000256" key="1">
    <source>
        <dbReference type="ARBA" id="ARBA00003293"/>
    </source>
</evidence>
<comment type="similarity">
    <text evidence="2">Belongs to the phage GPA family.</text>
</comment>
<dbReference type="AlphaFoldDB" id="A0A8B0SHS4"/>
<evidence type="ECO:0000313" key="9">
    <source>
        <dbReference type="EMBL" id="QTX10564.1"/>
    </source>
</evidence>
<feature type="domain" description="Replication gene A protein-like" evidence="7">
    <location>
        <begin position="116"/>
        <end position="398"/>
    </location>
</feature>
<keyword evidence="5 9" id="KW-0255">Endonuclease</keyword>
<protein>
    <submittedName>
        <fullName evidence="9">Replication endonuclease</fullName>
    </submittedName>
</protein>
<name>A0A8B0SHS4_9GAMM</name>
<accession>A0A8B0SHS4</accession>
<evidence type="ECO:0000259" key="7">
    <source>
        <dbReference type="Pfam" id="PF05840"/>
    </source>
</evidence>